<sequence>TAWLRTSIRDRDLPTFDPTFLDEPGTTLYVLSPSDGT</sequence>
<comment type="caution">
    <text evidence="1">The sequence shown here is derived from an EMBL/GenBank/DDBJ whole genome shotgun (WGS) entry which is preliminary data.</text>
</comment>
<reference evidence="2" key="1">
    <citation type="submission" date="2018-05" db="EMBL/GenBank/DDBJ databases">
        <authorList>
            <person name="Deangelis K."/>
            <person name="Huntemann M."/>
            <person name="Clum A."/>
            <person name="Pillay M."/>
            <person name="Palaniappan K."/>
            <person name="Varghese N."/>
            <person name="Mikhailova N."/>
            <person name="Stamatis D."/>
            <person name="Reddy T."/>
            <person name="Daum C."/>
            <person name="Shapiro N."/>
            <person name="Ivanova N."/>
            <person name="Kyrpides N."/>
            <person name="Woyke T."/>
        </authorList>
    </citation>
    <scope>NUCLEOTIDE SEQUENCE [LARGE SCALE GENOMIC DNA]</scope>
    <source>
        <strain evidence="2">GAS496</strain>
    </source>
</reference>
<reference evidence="1 2" key="2">
    <citation type="submission" date="2018-06" db="EMBL/GenBank/DDBJ databases">
        <title>Sequencing of bacterial isolates from soil warming experiment in Harvard Forest, Massachusetts, USA.</title>
        <authorList>
            <person name="Deangelis K.PhD."/>
        </authorList>
    </citation>
    <scope>NUCLEOTIDE SEQUENCE [LARGE SCALE GENOMIC DNA]</scope>
    <source>
        <strain evidence="1 2">GAS496</strain>
    </source>
</reference>
<organism evidence="1 2">
    <name type="scientific">Mycolicibacterium moriokaense</name>
    <dbReference type="NCBI Taxonomy" id="39691"/>
    <lineage>
        <taxon>Bacteria</taxon>
        <taxon>Bacillati</taxon>
        <taxon>Actinomycetota</taxon>
        <taxon>Actinomycetes</taxon>
        <taxon>Mycobacteriales</taxon>
        <taxon>Mycobacteriaceae</taxon>
        <taxon>Mycolicibacterium</taxon>
    </lineage>
</organism>
<evidence type="ECO:0000313" key="1">
    <source>
        <dbReference type="EMBL" id="PXW95301.1"/>
    </source>
</evidence>
<proteinExistence type="predicted"/>
<gene>
    <name evidence="1" type="ORF">C8E89_1591</name>
</gene>
<keyword evidence="2" id="KW-1185">Reference proteome</keyword>
<evidence type="ECO:0000313" key="2">
    <source>
        <dbReference type="Proteomes" id="UP000247781"/>
    </source>
</evidence>
<dbReference type="AlphaFoldDB" id="A0A318GZ82"/>
<accession>A0A318GZ82</accession>
<protein>
    <submittedName>
        <fullName evidence="1">Uncharacterized protein</fullName>
    </submittedName>
</protein>
<dbReference type="EMBL" id="QJJU01000059">
    <property type="protein sequence ID" value="PXW95301.1"/>
    <property type="molecule type" value="Genomic_DNA"/>
</dbReference>
<name>A0A318GZ82_9MYCO</name>
<dbReference type="Proteomes" id="UP000247781">
    <property type="component" value="Unassembled WGS sequence"/>
</dbReference>
<feature type="non-terminal residue" evidence="1">
    <location>
        <position position="1"/>
    </location>
</feature>